<evidence type="ECO:0000256" key="4">
    <source>
        <dbReference type="ARBA" id="ARBA00023136"/>
    </source>
</evidence>
<evidence type="ECO:0000256" key="1">
    <source>
        <dbReference type="ARBA" id="ARBA00004141"/>
    </source>
</evidence>
<dbReference type="Gene3D" id="1.20.1070.10">
    <property type="entry name" value="Rhodopsin 7-helix transmembrane proteins"/>
    <property type="match status" value="1"/>
</dbReference>
<reference evidence="8" key="1">
    <citation type="submission" date="2016-04" db="UniProtKB">
        <authorList>
            <consortium name="WormBaseParasite"/>
        </authorList>
    </citation>
    <scope>IDENTIFICATION</scope>
</reference>
<keyword evidence="2 5" id="KW-0812">Transmembrane</keyword>
<dbReference type="PANTHER" id="PTHR47521">
    <property type="entry name" value="SERPENTINE RECEPTOR, CLASS E (EPSILON)-RELATED"/>
    <property type="match status" value="1"/>
</dbReference>
<feature type="transmembrane region" description="Helical" evidence="5">
    <location>
        <begin position="99"/>
        <end position="122"/>
    </location>
</feature>
<dbReference type="InterPro" id="IPR017452">
    <property type="entry name" value="GPCR_Rhodpsn_7TM"/>
</dbReference>
<organism evidence="7 8">
    <name type="scientific">Syphacia muris</name>
    <dbReference type="NCBI Taxonomy" id="451379"/>
    <lineage>
        <taxon>Eukaryota</taxon>
        <taxon>Metazoa</taxon>
        <taxon>Ecdysozoa</taxon>
        <taxon>Nematoda</taxon>
        <taxon>Chromadorea</taxon>
        <taxon>Rhabditida</taxon>
        <taxon>Spirurina</taxon>
        <taxon>Oxyuridomorpha</taxon>
        <taxon>Oxyuroidea</taxon>
        <taxon>Oxyuridae</taxon>
        <taxon>Syphacia</taxon>
    </lineage>
</organism>
<feature type="domain" description="G-protein coupled receptors family 1 profile" evidence="6">
    <location>
        <begin position="1"/>
        <end position="255"/>
    </location>
</feature>
<keyword evidence="4 5" id="KW-0472">Membrane</keyword>
<evidence type="ECO:0000259" key="6">
    <source>
        <dbReference type="PROSITE" id="PS50262"/>
    </source>
</evidence>
<sequence length="320" mass="36948">MFLHENFWKRYAMMEWLLIETTAESVVSVLNFVALIYLLIRMRTTKMIHKNLRALLCWIIRVIYDATIYIFALSMLFMAVERIVATLAIRNYEQHESNIIALSLVIPQWILSVSAAIIVVISDIHTFTPQQDHSCSSIYYHPALLSGIFLGGVIGFFSFAVVLFALYQYNSKGYTKPRMRSLNIRYQMAENITTLRFLVPIVASFGALFAASFIIVLYIASNVKANTQTTPTLIREFFVYEQLYNLLGVTFTLLFITFCIFLHTPLRKTLEKDFGFSKRRENNYLAGSCQDTKLMRQLSCQKEANIHFANLQADWSQKGR</sequence>
<keyword evidence="3 5" id="KW-1133">Transmembrane helix</keyword>
<protein>
    <submittedName>
        <fullName evidence="8">G_PROTEIN_RECEP_F1_2 domain-containing protein</fullName>
    </submittedName>
</protein>
<evidence type="ECO:0000256" key="2">
    <source>
        <dbReference type="ARBA" id="ARBA00022692"/>
    </source>
</evidence>
<dbReference type="InterPro" id="IPR052860">
    <property type="entry name" value="NRL-GPCR1"/>
</dbReference>
<proteinExistence type="predicted"/>
<feature type="transmembrane region" description="Helical" evidence="5">
    <location>
        <begin position="197"/>
        <end position="221"/>
    </location>
</feature>
<dbReference type="InterPro" id="IPR019408">
    <property type="entry name" value="7TM_GPCR_serpentine_rcpt_Srab"/>
</dbReference>
<dbReference type="GO" id="GO:0016020">
    <property type="term" value="C:membrane"/>
    <property type="evidence" value="ECO:0007669"/>
    <property type="project" value="UniProtKB-SubCell"/>
</dbReference>
<dbReference type="AlphaFoldDB" id="A0A158R5H9"/>
<dbReference type="WBParaSite" id="SMUV_0000688101-mRNA-1">
    <property type="protein sequence ID" value="SMUV_0000688101-mRNA-1"/>
    <property type="gene ID" value="SMUV_0000688101"/>
</dbReference>
<comment type="subcellular location">
    <subcellularLocation>
        <location evidence="1">Membrane</location>
        <topology evidence="1">Multi-pass membrane protein</topology>
    </subcellularLocation>
</comment>
<dbReference type="PROSITE" id="PS50262">
    <property type="entry name" value="G_PROTEIN_RECEP_F1_2"/>
    <property type="match status" value="1"/>
</dbReference>
<feature type="transmembrane region" description="Helical" evidence="5">
    <location>
        <begin position="242"/>
        <end position="263"/>
    </location>
</feature>
<evidence type="ECO:0000313" key="8">
    <source>
        <dbReference type="WBParaSite" id="SMUV_0000688101-mRNA-1"/>
    </source>
</evidence>
<dbReference type="PANTHER" id="PTHR47521:SF7">
    <property type="entry name" value="SERPENTINE RECEPTOR CLASS EPSILON-6"/>
    <property type="match status" value="1"/>
</dbReference>
<evidence type="ECO:0000313" key="7">
    <source>
        <dbReference type="Proteomes" id="UP000046393"/>
    </source>
</evidence>
<evidence type="ECO:0000256" key="5">
    <source>
        <dbReference type="SAM" id="Phobius"/>
    </source>
</evidence>
<dbReference type="Proteomes" id="UP000046393">
    <property type="component" value="Unplaced"/>
</dbReference>
<accession>A0A158R5H9</accession>
<feature type="transmembrane region" description="Helical" evidence="5">
    <location>
        <begin position="143"/>
        <end position="169"/>
    </location>
</feature>
<feature type="transmembrane region" description="Helical" evidence="5">
    <location>
        <begin position="16"/>
        <end position="40"/>
    </location>
</feature>
<name>A0A158R5H9_9BILA</name>
<feature type="transmembrane region" description="Helical" evidence="5">
    <location>
        <begin position="52"/>
        <end position="79"/>
    </location>
</feature>
<evidence type="ECO:0000256" key="3">
    <source>
        <dbReference type="ARBA" id="ARBA00022989"/>
    </source>
</evidence>
<dbReference type="Pfam" id="PF10292">
    <property type="entry name" value="7TM_GPCR_Srab"/>
    <property type="match status" value="1"/>
</dbReference>
<dbReference type="SUPFAM" id="SSF81321">
    <property type="entry name" value="Family A G protein-coupled receptor-like"/>
    <property type="match status" value="1"/>
</dbReference>
<keyword evidence="7" id="KW-1185">Reference proteome</keyword>